<evidence type="ECO:0000256" key="1">
    <source>
        <dbReference type="SAM" id="MobiDB-lite"/>
    </source>
</evidence>
<protein>
    <submittedName>
        <fullName evidence="2">Uncharacterized protein</fullName>
    </submittedName>
</protein>
<comment type="caution">
    <text evidence="2">The sequence shown here is derived from an EMBL/GenBank/DDBJ whole genome shotgun (WGS) entry which is preliminary data.</text>
</comment>
<dbReference type="Proteomes" id="UP000660729">
    <property type="component" value="Unassembled WGS sequence"/>
</dbReference>
<dbReference type="OrthoDB" id="3935322at2759"/>
<organism evidence="2 3">
    <name type="scientific">Pseudocercospora fuligena</name>
    <dbReference type="NCBI Taxonomy" id="685502"/>
    <lineage>
        <taxon>Eukaryota</taxon>
        <taxon>Fungi</taxon>
        <taxon>Dikarya</taxon>
        <taxon>Ascomycota</taxon>
        <taxon>Pezizomycotina</taxon>
        <taxon>Dothideomycetes</taxon>
        <taxon>Dothideomycetidae</taxon>
        <taxon>Mycosphaerellales</taxon>
        <taxon>Mycosphaerellaceae</taxon>
        <taxon>Pseudocercospora</taxon>
    </lineage>
</organism>
<keyword evidence="3" id="KW-1185">Reference proteome</keyword>
<name>A0A8H6VSK0_9PEZI</name>
<reference evidence="2" key="1">
    <citation type="submission" date="2020-04" db="EMBL/GenBank/DDBJ databases">
        <title>Draft genome resource of the tomato pathogen Pseudocercospora fuligena.</title>
        <authorList>
            <person name="Zaccaron A."/>
        </authorList>
    </citation>
    <scope>NUCLEOTIDE SEQUENCE</scope>
    <source>
        <strain evidence="2">PF001</strain>
    </source>
</reference>
<dbReference type="EMBL" id="JABCIY010000017">
    <property type="protein sequence ID" value="KAF7197270.1"/>
    <property type="molecule type" value="Genomic_DNA"/>
</dbReference>
<accession>A0A8H6VSK0</accession>
<gene>
    <name evidence="2" type="ORF">HII31_01381</name>
</gene>
<sequence length="77" mass="8380">MASKFVEILDTDNTPYSRSNVSLADVLAETRQRSESQGSLTSMSDKSSSPSSSVFNQPIQPVNAIKTRLRGFSLKKG</sequence>
<dbReference type="AlphaFoldDB" id="A0A8H6VSK0"/>
<evidence type="ECO:0000313" key="3">
    <source>
        <dbReference type="Proteomes" id="UP000660729"/>
    </source>
</evidence>
<feature type="region of interest" description="Disordered" evidence="1">
    <location>
        <begin position="28"/>
        <end position="61"/>
    </location>
</feature>
<proteinExistence type="predicted"/>
<evidence type="ECO:0000313" key="2">
    <source>
        <dbReference type="EMBL" id="KAF7197270.1"/>
    </source>
</evidence>
<feature type="compositionally biased region" description="Low complexity" evidence="1">
    <location>
        <begin position="39"/>
        <end position="53"/>
    </location>
</feature>
<feature type="region of interest" description="Disordered" evidence="1">
    <location>
        <begin position="1"/>
        <end position="20"/>
    </location>
</feature>
<feature type="compositionally biased region" description="Polar residues" evidence="1">
    <location>
        <begin position="11"/>
        <end position="20"/>
    </location>
</feature>